<dbReference type="AlphaFoldDB" id="A0A1H8AYZ1"/>
<sequence length="219" mass="22396">MGSQTQGNTLQDILKWEQENHFSREVVTVLSGQNLSLGTVIGKITKSIPISGTPDSGNDGAGTVTSVTGGSKTKIGTYTLTCRSYTPTPLAAVIEVKDPNGNALPDAGIGAYTNSQINFTVADGSPVIAAGDIWTIAVAEGSGSVRVLNPAGVDGSQEAHGFLIADYDATDGALSGVAIVRDAVIVADDLVWPTGVTNDQKAAALDQLAARGIVSRQEA</sequence>
<dbReference type="EMBL" id="FOBS01000042">
    <property type="protein sequence ID" value="SEM74998.1"/>
    <property type="molecule type" value="Genomic_DNA"/>
</dbReference>
<proteinExistence type="predicted"/>
<name>A0A1H8AYZ1_9BACT</name>
<dbReference type="InterPro" id="IPR004195">
    <property type="entry name" value="Head_decoration_D"/>
</dbReference>
<dbReference type="Proteomes" id="UP000198744">
    <property type="component" value="Unassembled WGS sequence"/>
</dbReference>
<dbReference type="OrthoDB" id="5422902at2"/>
<evidence type="ECO:0000313" key="1">
    <source>
        <dbReference type="EMBL" id="SEM74998.1"/>
    </source>
</evidence>
<dbReference type="STRING" id="43775.SAMN04489760_1428"/>
<keyword evidence="2" id="KW-1185">Reference proteome</keyword>
<dbReference type="RefSeq" id="WP_093884794.1">
    <property type="nucleotide sequence ID" value="NZ_FOBS01000042.1"/>
</dbReference>
<dbReference type="Pfam" id="PF02924">
    <property type="entry name" value="HDPD"/>
    <property type="match status" value="1"/>
</dbReference>
<protein>
    <submittedName>
        <fullName evidence="1">Bacteriophage lambda head decoration protein D</fullName>
    </submittedName>
</protein>
<organism evidence="1 2">
    <name type="scientific">Syntrophus gentianae</name>
    <dbReference type="NCBI Taxonomy" id="43775"/>
    <lineage>
        <taxon>Bacteria</taxon>
        <taxon>Pseudomonadati</taxon>
        <taxon>Thermodesulfobacteriota</taxon>
        <taxon>Syntrophia</taxon>
        <taxon>Syntrophales</taxon>
        <taxon>Syntrophaceae</taxon>
        <taxon>Syntrophus</taxon>
    </lineage>
</organism>
<gene>
    <name evidence="1" type="ORF">SAMN04489760_1428</name>
</gene>
<evidence type="ECO:0000313" key="2">
    <source>
        <dbReference type="Proteomes" id="UP000198744"/>
    </source>
</evidence>
<accession>A0A1H8AYZ1</accession>
<reference evidence="1 2" key="1">
    <citation type="submission" date="2016-10" db="EMBL/GenBank/DDBJ databases">
        <authorList>
            <person name="de Groot N.N."/>
        </authorList>
    </citation>
    <scope>NUCLEOTIDE SEQUENCE [LARGE SCALE GENOMIC DNA]</scope>
    <source>
        <strain evidence="1 2">DSM 8423</strain>
    </source>
</reference>